<evidence type="ECO:0000313" key="2">
    <source>
        <dbReference type="Proteomes" id="UP001419268"/>
    </source>
</evidence>
<evidence type="ECO:0000313" key="1">
    <source>
        <dbReference type="EMBL" id="KAK9119549.1"/>
    </source>
</evidence>
<keyword evidence="2" id="KW-1185">Reference proteome</keyword>
<organism evidence="1 2">
    <name type="scientific">Stephania cephalantha</name>
    <dbReference type="NCBI Taxonomy" id="152367"/>
    <lineage>
        <taxon>Eukaryota</taxon>
        <taxon>Viridiplantae</taxon>
        <taxon>Streptophyta</taxon>
        <taxon>Embryophyta</taxon>
        <taxon>Tracheophyta</taxon>
        <taxon>Spermatophyta</taxon>
        <taxon>Magnoliopsida</taxon>
        <taxon>Ranunculales</taxon>
        <taxon>Menispermaceae</taxon>
        <taxon>Menispermoideae</taxon>
        <taxon>Cissampelideae</taxon>
        <taxon>Stephania</taxon>
    </lineage>
</organism>
<name>A0AAP0IPT5_9MAGN</name>
<gene>
    <name evidence="1" type="ORF">Scep_017642</name>
</gene>
<comment type="caution">
    <text evidence="1">The sequence shown here is derived from an EMBL/GenBank/DDBJ whole genome shotgun (WGS) entry which is preliminary data.</text>
</comment>
<dbReference type="Proteomes" id="UP001419268">
    <property type="component" value="Unassembled WGS sequence"/>
</dbReference>
<protein>
    <submittedName>
        <fullName evidence="1">Uncharacterized protein</fullName>
    </submittedName>
</protein>
<dbReference type="AlphaFoldDB" id="A0AAP0IPT5"/>
<proteinExistence type="predicted"/>
<sequence length="63" mass="7273">MRRYHSNMYLAEYQFLALNHENNKDNIKGGIRYLEAKQALLLAYSQAICFFQTGENLSTISVA</sequence>
<reference evidence="1 2" key="1">
    <citation type="submission" date="2024-01" db="EMBL/GenBank/DDBJ databases">
        <title>Genome assemblies of Stephania.</title>
        <authorList>
            <person name="Yang L."/>
        </authorList>
    </citation>
    <scope>NUCLEOTIDE SEQUENCE [LARGE SCALE GENOMIC DNA]</scope>
    <source>
        <strain evidence="1">JXDWG</strain>
        <tissue evidence="1">Leaf</tissue>
    </source>
</reference>
<dbReference type="EMBL" id="JBBNAG010000007">
    <property type="protein sequence ID" value="KAK9119549.1"/>
    <property type="molecule type" value="Genomic_DNA"/>
</dbReference>
<accession>A0AAP0IPT5</accession>